<reference evidence="2" key="1">
    <citation type="journal article" date="2021" name="Nat. Commun.">
        <title>Genetic determinants of endophytism in the Arabidopsis root mycobiome.</title>
        <authorList>
            <person name="Mesny F."/>
            <person name="Miyauchi S."/>
            <person name="Thiergart T."/>
            <person name="Pickel B."/>
            <person name="Atanasova L."/>
            <person name="Karlsson M."/>
            <person name="Huettel B."/>
            <person name="Barry K.W."/>
            <person name="Haridas S."/>
            <person name="Chen C."/>
            <person name="Bauer D."/>
            <person name="Andreopoulos W."/>
            <person name="Pangilinan J."/>
            <person name="LaButti K."/>
            <person name="Riley R."/>
            <person name="Lipzen A."/>
            <person name="Clum A."/>
            <person name="Drula E."/>
            <person name="Henrissat B."/>
            <person name="Kohler A."/>
            <person name="Grigoriev I.V."/>
            <person name="Martin F.M."/>
            <person name="Hacquard S."/>
        </authorList>
    </citation>
    <scope>NUCLEOTIDE SEQUENCE</scope>
    <source>
        <strain evidence="2">MPI-CAGE-CH-0235</strain>
    </source>
</reference>
<dbReference type="AlphaFoldDB" id="A0A8K0SKM7"/>
<keyword evidence="1" id="KW-0472">Membrane</keyword>
<dbReference type="OrthoDB" id="39175at2759"/>
<protein>
    <recommendedName>
        <fullName evidence="4">Transcription factor domain-containing protein</fullName>
    </recommendedName>
</protein>
<organism evidence="2 3">
    <name type="scientific">Stachybotrys elegans</name>
    <dbReference type="NCBI Taxonomy" id="80388"/>
    <lineage>
        <taxon>Eukaryota</taxon>
        <taxon>Fungi</taxon>
        <taxon>Dikarya</taxon>
        <taxon>Ascomycota</taxon>
        <taxon>Pezizomycotina</taxon>
        <taxon>Sordariomycetes</taxon>
        <taxon>Hypocreomycetidae</taxon>
        <taxon>Hypocreales</taxon>
        <taxon>Stachybotryaceae</taxon>
        <taxon>Stachybotrys</taxon>
    </lineage>
</organism>
<keyword evidence="3" id="KW-1185">Reference proteome</keyword>
<sequence>MTAMAVFAPNYSSLQIETPCITEAARTVMTLGLHKGNLDHGPHQEGRRALWVVYCLEKEYAFNSSNASLISDMNISCPLPTVLMTGSEELLSARSSIESTYLIAMNPFTPLWILGVMPMVAMFIVFDFMKPV</sequence>
<dbReference type="CDD" id="cd12148">
    <property type="entry name" value="fungal_TF_MHR"/>
    <property type="match status" value="1"/>
</dbReference>
<evidence type="ECO:0008006" key="4">
    <source>
        <dbReference type="Google" id="ProtNLM"/>
    </source>
</evidence>
<feature type="transmembrane region" description="Helical" evidence="1">
    <location>
        <begin position="111"/>
        <end position="129"/>
    </location>
</feature>
<comment type="caution">
    <text evidence="2">The sequence shown here is derived from an EMBL/GenBank/DDBJ whole genome shotgun (WGS) entry which is preliminary data.</text>
</comment>
<evidence type="ECO:0000313" key="3">
    <source>
        <dbReference type="Proteomes" id="UP000813444"/>
    </source>
</evidence>
<keyword evidence="1" id="KW-0812">Transmembrane</keyword>
<accession>A0A8K0SKM7</accession>
<evidence type="ECO:0000256" key="1">
    <source>
        <dbReference type="SAM" id="Phobius"/>
    </source>
</evidence>
<dbReference type="EMBL" id="JAGPNK010000009">
    <property type="protein sequence ID" value="KAH7313297.1"/>
    <property type="molecule type" value="Genomic_DNA"/>
</dbReference>
<name>A0A8K0SKM7_9HYPO</name>
<keyword evidence="1" id="KW-1133">Transmembrane helix</keyword>
<proteinExistence type="predicted"/>
<gene>
    <name evidence="2" type="ORF">B0I35DRAFT_269601</name>
</gene>
<evidence type="ECO:0000313" key="2">
    <source>
        <dbReference type="EMBL" id="KAH7313297.1"/>
    </source>
</evidence>
<dbReference type="Proteomes" id="UP000813444">
    <property type="component" value="Unassembled WGS sequence"/>
</dbReference>